<evidence type="ECO:0000259" key="3">
    <source>
        <dbReference type="Pfam" id="PF13800"/>
    </source>
</evidence>
<evidence type="ECO:0000256" key="1">
    <source>
        <dbReference type="SAM" id="Phobius"/>
    </source>
</evidence>
<sequence length="350" mass="40438">MKDKRENNDRDVDEIFEGFKEDKLKKAVRKAKFYSIVRNVIISIIVVCLMSVAVIYFGQAMAYEYETPIQIAVSEFYYISAPNTYIGEVRRYHSLFGGRDEYATYKILKDKIVYTGEKSYVYGPFKSDYGDLIGTESPIIFGTSYDTDDLKYNKYNVLGQREMVFYYPYIKYQDYKNDLSLLDKIGPDKYMEMALSFDRAYSIDEVRKMIPEDVTVAWYWVDDQSDEEKEESKPRKIKQEGTGEIVDVPASVRSERTAYGIKAYDETGKEIPDPVSRFVGALENGKEYDTRYKWEFTRVFNNIAGKDGKITESDIRVQGVVVTGDSNSLKSLYNLSFIKASSLGVVTDRY</sequence>
<dbReference type="Pfam" id="PF13800">
    <property type="entry name" value="Sigma_reg_N"/>
    <property type="match status" value="1"/>
</dbReference>
<keyword evidence="5" id="KW-1185">Reference proteome</keyword>
<accession>A0A5D8QCM5</accession>
<dbReference type="EMBL" id="VTPS01000008">
    <property type="protein sequence ID" value="TZE82147.1"/>
    <property type="molecule type" value="Genomic_DNA"/>
</dbReference>
<dbReference type="Pfam" id="PF13791">
    <property type="entry name" value="Sigma_reg_C"/>
    <property type="match status" value="1"/>
</dbReference>
<comment type="caution">
    <text evidence="4">The sequence shown here is derived from an EMBL/GenBank/DDBJ whole genome shotgun (WGS) entry which is preliminary data.</text>
</comment>
<evidence type="ECO:0000259" key="2">
    <source>
        <dbReference type="Pfam" id="PF13791"/>
    </source>
</evidence>
<protein>
    <recommendedName>
        <fullName evidence="6">Anti-sigma factor</fullName>
    </recommendedName>
</protein>
<reference evidence="4 5" key="1">
    <citation type="submission" date="2019-08" db="EMBL/GenBank/DDBJ databases">
        <title>Calorimonas adulescens gen. nov., sp. nov., an anaerobic thermophilic bacterium from Sakhalin hot spring.</title>
        <authorList>
            <person name="Khomyakova M.A."/>
            <person name="Merkel A.Y."/>
            <person name="Novikov A."/>
            <person name="Bonch-Osmolovskaya E.A."/>
            <person name="Slobodkin A.I."/>
        </authorList>
    </citation>
    <scope>NUCLEOTIDE SEQUENCE [LARGE SCALE GENOMIC DNA]</scope>
    <source>
        <strain evidence="4 5">A05MB</strain>
    </source>
</reference>
<evidence type="ECO:0000313" key="5">
    <source>
        <dbReference type="Proteomes" id="UP000322976"/>
    </source>
</evidence>
<dbReference type="AlphaFoldDB" id="A0A5D8QCM5"/>
<keyword evidence="1" id="KW-1133">Transmembrane helix</keyword>
<dbReference type="InterPro" id="IPR029101">
    <property type="entry name" value="Sigma_reg_N"/>
</dbReference>
<feature type="domain" description="Sigma factor regulator N-terminal" evidence="3">
    <location>
        <begin position="25"/>
        <end position="108"/>
    </location>
</feature>
<keyword evidence="1" id="KW-0812">Transmembrane</keyword>
<dbReference type="RefSeq" id="WP_149545164.1">
    <property type="nucleotide sequence ID" value="NZ_VTPS01000008.1"/>
</dbReference>
<organism evidence="4 5">
    <name type="scientific">Calorimonas adulescens</name>
    <dbReference type="NCBI Taxonomy" id="2606906"/>
    <lineage>
        <taxon>Bacteria</taxon>
        <taxon>Bacillati</taxon>
        <taxon>Bacillota</taxon>
        <taxon>Clostridia</taxon>
        <taxon>Thermoanaerobacterales</taxon>
        <taxon>Thermoanaerobacteraceae</taxon>
        <taxon>Calorimonas</taxon>
    </lineage>
</organism>
<gene>
    <name evidence="4" type="ORF">FWJ32_06560</name>
</gene>
<name>A0A5D8QCM5_9THEO</name>
<dbReference type="Proteomes" id="UP000322976">
    <property type="component" value="Unassembled WGS sequence"/>
</dbReference>
<dbReference type="InterPro" id="IPR025672">
    <property type="entry name" value="Sigma_reg_C_dom"/>
</dbReference>
<proteinExistence type="predicted"/>
<evidence type="ECO:0008006" key="6">
    <source>
        <dbReference type="Google" id="ProtNLM"/>
    </source>
</evidence>
<feature type="transmembrane region" description="Helical" evidence="1">
    <location>
        <begin position="36"/>
        <end position="58"/>
    </location>
</feature>
<evidence type="ECO:0000313" key="4">
    <source>
        <dbReference type="EMBL" id="TZE82147.1"/>
    </source>
</evidence>
<keyword evidence="1" id="KW-0472">Membrane</keyword>
<feature type="domain" description="Sigma factor regulator C-terminal" evidence="2">
    <location>
        <begin position="182"/>
        <end position="345"/>
    </location>
</feature>